<dbReference type="AlphaFoldDB" id="A0A8X6XJ02"/>
<evidence type="ECO:0000313" key="2">
    <source>
        <dbReference type="Proteomes" id="UP000886998"/>
    </source>
</evidence>
<sequence length="76" mass="8235">VDSNHGIALSRLTISNGVRFVKEALMHIKYIMALKSCSGMNVKSIMTVQMSTSPSRSESQGKLLGDLEIRVLVKAG</sequence>
<keyword evidence="2" id="KW-1185">Reference proteome</keyword>
<dbReference type="EMBL" id="BMAV01009653">
    <property type="protein sequence ID" value="GFY54066.1"/>
    <property type="molecule type" value="Genomic_DNA"/>
</dbReference>
<reference evidence="1" key="1">
    <citation type="submission" date="2020-08" db="EMBL/GenBank/DDBJ databases">
        <title>Multicomponent nature underlies the extraordinary mechanical properties of spider dragline silk.</title>
        <authorList>
            <person name="Kono N."/>
            <person name="Nakamura H."/>
            <person name="Mori M."/>
            <person name="Yoshida Y."/>
            <person name="Ohtoshi R."/>
            <person name="Malay A.D."/>
            <person name="Moran D.A.P."/>
            <person name="Tomita M."/>
            <person name="Numata K."/>
            <person name="Arakawa K."/>
        </authorList>
    </citation>
    <scope>NUCLEOTIDE SEQUENCE</scope>
</reference>
<gene>
    <name evidence="1" type="ORF">TNIN_355191</name>
</gene>
<protein>
    <submittedName>
        <fullName evidence="1">Uncharacterized protein</fullName>
    </submittedName>
</protein>
<organism evidence="1 2">
    <name type="scientific">Trichonephila inaurata madagascariensis</name>
    <dbReference type="NCBI Taxonomy" id="2747483"/>
    <lineage>
        <taxon>Eukaryota</taxon>
        <taxon>Metazoa</taxon>
        <taxon>Ecdysozoa</taxon>
        <taxon>Arthropoda</taxon>
        <taxon>Chelicerata</taxon>
        <taxon>Arachnida</taxon>
        <taxon>Araneae</taxon>
        <taxon>Araneomorphae</taxon>
        <taxon>Entelegynae</taxon>
        <taxon>Araneoidea</taxon>
        <taxon>Nephilidae</taxon>
        <taxon>Trichonephila</taxon>
        <taxon>Trichonephila inaurata</taxon>
    </lineage>
</organism>
<name>A0A8X6XJ02_9ARAC</name>
<dbReference type="Proteomes" id="UP000886998">
    <property type="component" value="Unassembled WGS sequence"/>
</dbReference>
<accession>A0A8X6XJ02</accession>
<proteinExistence type="predicted"/>
<feature type="non-terminal residue" evidence="1">
    <location>
        <position position="1"/>
    </location>
</feature>
<comment type="caution">
    <text evidence="1">The sequence shown here is derived from an EMBL/GenBank/DDBJ whole genome shotgun (WGS) entry which is preliminary data.</text>
</comment>
<evidence type="ECO:0000313" key="1">
    <source>
        <dbReference type="EMBL" id="GFY54066.1"/>
    </source>
</evidence>